<keyword evidence="3 5" id="KW-0863">Zinc-finger</keyword>
<feature type="compositionally biased region" description="Polar residues" evidence="6">
    <location>
        <begin position="346"/>
        <end position="370"/>
    </location>
</feature>
<evidence type="ECO:0000313" key="9">
    <source>
        <dbReference type="RefSeq" id="XP_002741701.1"/>
    </source>
</evidence>
<dbReference type="InterPro" id="IPR036855">
    <property type="entry name" value="Znf_CCCH_sf"/>
</dbReference>
<reference evidence="9" key="1">
    <citation type="submission" date="2025-08" db="UniProtKB">
        <authorList>
            <consortium name="RefSeq"/>
        </authorList>
    </citation>
    <scope>IDENTIFICATION</scope>
    <source>
        <tissue evidence="9">Testes</tissue>
    </source>
</reference>
<dbReference type="PROSITE" id="PS50103">
    <property type="entry name" value="ZF_C3H1"/>
    <property type="match status" value="2"/>
</dbReference>
<dbReference type="PANTHER" id="PTHR12681:SF0">
    <property type="entry name" value="ZINC FINGER CCCH DOMAIN-CONTAINING PROTEIN 15"/>
    <property type="match status" value="1"/>
</dbReference>
<dbReference type="RefSeq" id="XP_002741701.1">
    <property type="nucleotide sequence ID" value="XM_002741655.2"/>
</dbReference>
<evidence type="ECO:0000256" key="5">
    <source>
        <dbReference type="PROSITE-ProRule" id="PRU00723"/>
    </source>
</evidence>
<dbReference type="GeneID" id="100374804"/>
<proteinExistence type="inferred from homology"/>
<dbReference type="Pfam" id="PF00642">
    <property type="entry name" value="zf-CCCH"/>
    <property type="match status" value="1"/>
</dbReference>
<keyword evidence="4 5" id="KW-0862">Zinc</keyword>
<keyword evidence="2 5" id="KW-0479">Metal-binding</keyword>
<feature type="region of interest" description="Disordered" evidence="6">
    <location>
        <begin position="299"/>
        <end position="325"/>
    </location>
</feature>
<feature type="compositionally biased region" description="Acidic residues" evidence="6">
    <location>
        <begin position="315"/>
        <end position="325"/>
    </location>
</feature>
<evidence type="ECO:0000256" key="1">
    <source>
        <dbReference type="ARBA" id="ARBA00010043"/>
    </source>
</evidence>
<feature type="domain" description="C3H1-type" evidence="7">
    <location>
        <begin position="96"/>
        <end position="123"/>
    </location>
</feature>
<evidence type="ECO:0000259" key="7">
    <source>
        <dbReference type="PROSITE" id="PS50103"/>
    </source>
</evidence>
<protein>
    <submittedName>
        <fullName evidence="9">Zinc finger CCCH domain-containing protein 15-like</fullName>
    </submittedName>
</protein>
<feature type="compositionally biased region" description="Basic and acidic residues" evidence="6">
    <location>
        <begin position="11"/>
        <end position="23"/>
    </location>
</feature>
<feature type="zinc finger region" description="C3H1-type" evidence="5">
    <location>
        <begin position="96"/>
        <end position="123"/>
    </location>
</feature>
<dbReference type="InterPro" id="IPR032378">
    <property type="entry name" value="ZC3H15/TMA46_C"/>
</dbReference>
<keyword evidence="8" id="KW-1185">Reference proteome</keyword>
<feature type="compositionally biased region" description="Low complexity" evidence="6">
    <location>
        <begin position="1"/>
        <end position="10"/>
    </location>
</feature>
<dbReference type="Gene3D" id="4.10.1000.10">
    <property type="entry name" value="Zinc finger, CCCH-type"/>
    <property type="match status" value="1"/>
</dbReference>
<dbReference type="Pfam" id="PF16543">
    <property type="entry name" value="DFRP_C"/>
    <property type="match status" value="1"/>
</dbReference>
<gene>
    <name evidence="9" type="primary">LOC100374804</name>
</gene>
<name>A0ABM0H0V1_SACKO</name>
<dbReference type="InterPro" id="IPR000571">
    <property type="entry name" value="Znf_CCCH"/>
</dbReference>
<sequence>MPPKKQQGSSKKNEQKKKEKVIEDKTFGLKNKKGAKQQAFIKNVTHQVKFGGQKSARQLAQLEEEKFGKKDQKKKEQDELNALFKPVEQKVSKGVDPKSVVCAFFKQGQCKKGEKCKFSHDLTIERKSEKRSLYVDARDDDKAKDTMDSWDQEKLQQVIDKKHAEQESKKPKTEIVCKFFLQAIEDCKYGWFWSCPNGTKCMYRHALPPGFVLKSSKKKEEDDNQDQITLEELIEEERAKIGANHAKITLESFLEWKRSKLEQKKEKFNTQMKKKKEDFKQGKSLGISGREVFEFKPELVDADDEGADDIRYIREEDDEEEKDDVEAVELTLEALAASATQADSSGITSRKSQQLTNNIDKNINTSQPSNQEEENNKLDEAAALPPSSSTPVEDPSLDGVQIDEQLFTDDVAVDEQLFDAELDEELDDLDLED</sequence>
<feature type="region of interest" description="Disordered" evidence="6">
    <location>
        <begin position="338"/>
        <end position="408"/>
    </location>
</feature>
<feature type="zinc finger region" description="C3H1-type" evidence="5">
    <location>
        <begin position="171"/>
        <end position="208"/>
    </location>
</feature>
<dbReference type="SMART" id="SM00356">
    <property type="entry name" value="ZnF_C3H1"/>
    <property type="match status" value="2"/>
</dbReference>
<comment type="similarity">
    <text evidence="1">Belongs to the ZC3H15/TMA46 family.</text>
</comment>
<accession>A0ABM0H0V1</accession>
<evidence type="ECO:0000256" key="4">
    <source>
        <dbReference type="ARBA" id="ARBA00022833"/>
    </source>
</evidence>
<dbReference type="SUPFAM" id="SSF90229">
    <property type="entry name" value="CCCH zinc finger"/>
    <property type="match status" value="1"/>
</dbReference>
<feature type="domain" description="C3H1-type" evidence="7">
    <location>
        <begin position="171"/>
        <end position="208"/>
    </location>
</feature>
<organism evidence="8 9">
    <name type="scientific">Saccoglossus kowalevskii</name>
    <name type="common">Acorn worm</name>
    <dbReference type="NCBI Taxonomy" id="10224"/>
    <lineage>
        <taxon>Eukaryota</taxon>
        <taxon>Metazoa</taxon>
        <taxon>Hemichordata</taxon>
        <taxon>Enteropneusta</taxon>
        <taxon>Harrimaniidae</taxon>
        <taxon>Saccoglossus</taxon>
    </lineage>
</organism>
<evidence type="ECO:0000256" key="6">
    <source>
        <dbReference type="SAM" id="MobiDB-lite"/>
    </source>
</evidence>
<evidence type="ECO:0000256" key="3">
    <source>
        <dbReference type="ARBA" id="ARBA00022771"/>
    </source>
</evidence>
<feature type="region of interest" description="Disordered" evidence="6">
    <location>
        <begin position="1"/>
        <end position="23"/>
    </location>
</feature>
<dbReference type="PANTHER" id="PTHR12681">
    <property type="entry name" value="ZINC FINGER-CONTAINING PROTEIN P48ZNF"/>
    <property type="match status" value="1"/>
</dbReference>
<evidence type="ECO:0000313" key="8">
    <source>
        <dbReference type="Proteomes" id="UP000694865"/>
    </source>
</evidence>
<dbReference type="Proteomes" id="UP000694865">
    <property type="component" value="Unplaced"/>
</dbReference>
<dbReference type="Gene3D" id="6.20.400.10">
    <property type="match status" value="1"/>
</dbReference>
<evidence type="ECO:0000256" key="2">
    <source>
        <dbReference type="ARBA" id="ARBA00022723"/>
    </source>
</evidence>